<evidence type="ECO:0000313" key="2">
    <source>
        <dbReference type="EMBL" id="AUO19454.1"/>
    </source>
</evidence>
<evidence type="ECO:0000259" key="1">
    <source>
        <dbReference type="Pfam" id="PF07581"/>
    </source>
</evidence>
<proteinExistence type="predicted"/>
<dbReference type="OrthoDB" id="2067910at2"/>
<protein>
    <submittedName>
        <fullName evidence="2">Surface proteins containing Ig-like domains-like</fullName>
    </submittedName>
</protein>
<dbReference type="EMBL" id="CP020991">
    <property type="protein sequence ID" value="AUO19454.1"/>
    <property type="molecule type" value="Genomic_DNA"/>
</dbReference>
<gene>
    <name evidence="2" type="ORF">B9O19_01293</name>
</gene>
<dbReference type="Gene3D" id="2.160.20.110">
    <property type="match status" value="1"/>
</dbReference>
<dbReference type="InterPro" id="IPR011493">
    <property type="entry name" value="GLUG"/>
</dbReference>
<evidence type="ECO:0000313" key="3">
    <source>
        <dbReference type="Proteomes" id="UP000235589"/>
    </source>
</evidence>
<dbReference type="Proteomes" id="UP000235589">
    <property type="component" value="Chromosome"/>
</dbReference>
<feature type="domain" description="GLUG" evidence="1">
    <location>
        <begin position="259"/>
        <end position="280"/>
    </location>
</feature>
<dbReference type="Pfam" id="PF07581">
    <property type="entry name" value="Glug"/>
    <property type="match status" value="1"/>
</dbReference>
<sequence length="353" mass="39158">MRKKFIYIIIIVILFCTVQDVCAASGYNYISIRYDNNVAADCIKPNRVLEISVNDFREYNDEILYVAQYDKNDVLVALDSVEAKVSKKLQIKPDESVEKVRAFLWSPSIQPVYAQNELEKISAENLPKGSGTHEDPYRITTPDELKYMFVENHQVYKLMNDIDLSNETWYPKAFLGVLDGGGRSILGLSVDQNSEYSGLISILGDSYFSACSIKNLNIEIKNSAQNAKYSGAVAGYMWFPAQIINCNISGTIVSNTDESYIGGVSGYTYGGEIQNCNVNMSLLAMKGETVCVGGIFGGAFPWVNNHYTIIKDSNTKGTIAYYSPKNKVGGICGDVVDTIIENCTDDMSLINNY</sequence>
<dbReference type="KEGG" id="mpec:B9O19_01293"/>
<name>A0A2K9P2H3_9FIRM</name>
<dbReference type="RefSeq" id="WP_102365659.1">
    <property type="nucleotide sequence ID" value="NZ_CP020991.1"/>
</dbReference>
<keyword evidence="3" id="KW-1185">Reference proteome</keyword>
<dbReference type="GeneID" id="98062693"/>
<organism evidence="2 3">
    <name type="scientific">Monoglobus pectinilyticus</name>
    <dbReference type="NCBI Taxonomy" id="1981510"/>
    <lineage>
        <taxon>Bacteria</taxon>
        <taxon>Bacillati</taxon>
        <taxon>Bacillota</taxon>
        <taxon>Clostridia</taxon>
        <taxon>Monoglobales</taxon>
        <taxon>Monoglobaceae</taxon>
        <taxon>Monoglobus</taxon>
    </lineage>
</organism>
<reference evidence="2 3" key="1">
    <citation type="submission" date="2017-04" db="EMBL/GenBank/DDBJ databases">
        <title>Monoglobus pectinilyticus 14 draft genome.</title>
        <authorList>
            <person name="Kim C."/>
            <person name="Rosendale D.I."/>
            <person name="Kelly W.J."/>
            <person name="Tannock G.W."/>
            <person name="Patchett M.L."/>
            <person name="Jordens J.Z."/>
        </authorList>
    </citation>
    <scope>NUCLEOTIDE SEQUENCE [LARGE SCALE GENOMIC DNA]</scope>
    <source>
        <strain evidence="2 3">14</strain>
    </source>
</reference>
<accession>A0A2K9P2H3</accession>
<dbReference type="AlphaFoldDB" id="A0A2K9P2H3"/>